<dbReference type="Pfam" id="PF14383">
    <property type="entry name" value="VARLMGL"/>
    <property type="match status" value="1"/>
</dbReference>
<proteinExistence type="evidence at transcript level"/>
<name>C0PQX7_PICSI</name>
<feature type="domain" description="DUF3741" evidence="2">
    <location>
        <begin position="263"/>
        <end position="306"/>
    </location>
</feature>
<evidence type="ECO:0000256" key="1">
    <source>
        <dbReference type="SAM" id="MobiDB-lite"/>
    </source>
</evidence>
<feature type="region of interest" description="Disordered" evidence="1">
    <location>
        <begin position="43"/>
        <end position="66"/>
    </location>
</feature>
<evidence type="ECO:0008006" key="5">
    <source>
        <dbReference type="Google" id="ProtNLM"/>
    </source>
</evidence>
<evidence type="ECO:0000259" key="2">
    <source>
        <dbReference type="Pfam" id="PF12552"/>
    </source>
</evidence>
<evidence type="ECO:0000313" key="4">
    <source>
        <dbReference type="EMBL" id="ACN40217.1"/>
    </source>
</evidence>
<sequence length="894" mass="101033">MTKSFNPKQPSHSNKDFPGCMGGLLNLFDFNQAHNGRRLLTEKRHGDGLEAPRNSLDVSLETPPSREVKNEDIPYAYEMNKVPTTRKKVSGMPMKTLIAQEMSKEKGSKRRTPSVIARLMGLDAMPAESMSVQHIKAAEIHPQKNNSGNQKQWPKSPRDAQFFQKHLEVPTSKPAKEYSLPKPDEQPIDHTDQKNSYGTLPFRDHPQEKQLQEFKKQFAAWQASKIQDHSKSIQPDELKMQLAEKQMLVCEKLNEAKMALVHENFIDAQHLATDEKLQSSKEFLNALEVLQSNKDLFLKFLQEPNSLLAKHPQDIQSTSETREKQLQKMKSPNPMKSHGALKEKDNIHQKHSKGEKKNEKRLQRQKGKKFLTEREVEQVRVLSPDKSMPDYSVQGQKNICPALSSDGKNNICSLPTRIVVLKPALGRCQNFRPSPSPSCSPRSQTGLRDPEGARDSTQDFLQEVSNRLKLGFAEKRKDESRINEVVQDQIRDVPKHPRQIARQIARQVKESVTRDLANDSSSLVEVPTLMGFSEKKSSLNRLTDTSPDVSIDTFLELSTSGTKSSWDYRTKLGSSLSSSLCKPSDSPAYENKAARKTVSERSKATQGNEEKKHIRQIQDTLGKLLAFPDDKKQVFRSKSYQQNNRANMGDEECYEFFCDMHEPGSKIKRPTRLDMHAEWDGSLDNRNVDNNRDISPSSLLRSQSLPVSATIFERGSVGKNSNTSCVNRAIENEIDPDRRGDTLPVESIKYRSKRSRFKAKVSNLKGRFLLRRRRSSSKKMDSLCTLQPNNYLEIHLDEGCDILPEVPFESGTLKERLDNLPVVSPQKTCPRSGDGPDVATELLQSACNIHRVLPIDEKGSEECVLEASILVPATVENEALSGVDADCMTDMKFL</sequence>
<evidence type="ECO:0000259" key="3">
    <source>
        <dbReference type="Pfam" id="PF14383"/>
    </source>
</evidence>
<protein>
    <recommendedName>
        <fullName evidence="5">DUF3741 domain-containing protein</fullName>
    </recommendedName>
</protein>
<accession>C0PQX7</accession>
<feature type="region of interest" description="Disordered" evidence="1">
    <location>
        <begin position="168"/>
        <end position="195"/>
    </location>
</feature>
<dbReference type="EMBL" id="BT070714">
    <property type="protein sequence ID" value="ACN40217.1"/>
    <property type="molecule type" value="mRNA"/>
</dbReference>
<dbReference type="OMA" id="CTHEASI"/>
<dbReference type="PANTHER" id="PTHR46634">
    <property type="entry name" value="M REDUCTASE II SUBUNIT GAMMA, PUTATIVE (DUF3741)-RELATED"/>
    <property type="match status" value="1"/>
</dbReference>
<reference evidence="4" key="1">
    <citation type="submission" date="2009-02" db="EMBL/GenBank/DDBJ databases">
        <title>Full length sequence-verified cDNA sequences from Sitka spruce (Picea sitchensis).</title>
        <authorList>
            <person name="Reid K.E."/>
            <person name="Liao N."/>
            <person name="Ralph S."/>
            <person name="Kolosova N."/>
            <person name="Oddy C."/>
            <person name="Moore R."/>
            <person name="Mayo M."/>
            <person name="Wagner S."/>
            <person name="King J."/>
            <person name="Yanchuk A."/>
            <person name="Holt R."/>
            <person name="Jones S."/>
            <person name="Marra M."/>
            <person name="Ritland C.E."/>
            <person name="Ritland K."/>
            <person name="Bohlmann J."/>
        </authorList>
    </citation>
    <scope>NUCLEOTIDE SEQUENCE</scope>
    <source>
        <tissue evidence="4">Green portion of the leader tissue</tissue>
    </source>
</reference>
<dbReference type="AlphaFoldDB" id="C0PQX7"/>
<feature type="compositionally biased region" description="Basic and acidic residues" evidence="1">
    <location>
        <begin position="182"/>
        <end position="193"/>
    </location>
</feature>
<organism evidence="4">
    <name type="scientific">Picea sitchensis</name>
    <name type="common">Sitka spruce</name>
    <name type="synonym">Pinus sitchensis</name>
    <dbReference type="NCBI Taxonomy" id="3332"/>
    <lineage>
        <taxon>Eukaryota</taxon>
        <taxon>Viridiplantae</taxon>
        <taxon>Streptophyta</taxon>
        <taxon>Embryophyta</taxon>
        <taxon>Tracheophyta</taxon>
        <taxon>Spermatophyta</taxon>
        <taxon>Pinopsida</taxon>
        <taxon>Pinidae</taxon>
        <taxon>Conifers I</taxon>
        <taxon>Pinales</taxon>
        <taxon>Pinaceae</taxon>
        <taxon>Picea</taxon>
    </lineage>
</organism>
<dbReference type="Pfam" id="PF12552">
    <property type="entry name" value="DUF3741"/>
    <property type="match status" value="1"/>
</dbReference>
<feature type="domain" description="DUF3741" evidence="3">
    <location>
        <begin position="104"/>
        <end position="129"/>
    </location>
</feature>
<feature type="region of interest" description="Disordered" evidence="1">
    <location>
        <begin position="431"/>
        <end position="456"/>
    </location>
</feature>
<feature type="compositionally biased region" description="Basic and acidic residues" evidence="1">
    <location>
        <begin position="597"/>
        <end position="612"/>
    </location>
</feature>
<feature type="region of interest" description="Disordered" evidence="1">
    <location>
        <begin position="577"/>
        <end position="614"/>
    </location>
</feature>
<dbReference type="InterPro" id="IPR022212">
    <property type="entry name" value="DUF3741"/>
</dbReference>
<feature type="region of interest" description="Disordered" evidence="1">
    <location>
        <begin position="309"/>
        <end position="367"/>
    </location>
</feature>
<dbReference type="InterPro" id="IPR032795">
    <property type="entry name" value="DUF3741-assoc"/>
</dbReference>
<feature type="compositionally biased region" description="Low complexity" evidence="1">
    <location>
        <begin position="577"/>
        <end position="586"/>
    </location>
</feature>
<dbReference type="PANTHER" id="PTHR46634:SF3">
    <property type="entry name" value="M REDUCTASE II SUBUNIT GAMMA, PUTATIVE (DUF3741)-RELATED"/>
    <property type="match status" value="1"/>
</dbReference>